<dbReference type="GO" id="GO:0006338">
    <property type="term" value="P:chromatin remodeling"/>
    <property type="evidence" value="ECO:0007669"/>
    <property type="project" value="InterPro"/>
</dbReference>
<dbReference type="PANTHER" id="PTHR21812">
    <property type="entry name" value="INO80 COMPLEX SUBUNIT E"/>
    <property type="match status" value="1"/>
</dbReference>
<dbReference type="OrthoDB" id="5977486at2759"/>
<dbReference type="WBParaSite" id="SRAE_2000178600.1">
    <property type="protein sequence ID" value="SRAE_2000178600.1"/>
    <property type="gene ID" value="WBGene00261992"/>
</dbReference>
<dbReference type="RefSeq" id="XP_024506321.1">
    <property type="nucleotide sequence ID" value="XM_024652778.1"/>
</dbReference>
<dbReference type="GO" id="GO:0031011">
    <property type="term" value="C:Ino80 complex"/>
    <property type="evidence" value="ECO:0007669"/>
    <property type="project" value="InterPro"/>
</dbReference>
<accession>A0A090LBH5</accession>
<evidence type="ECO:0000313" key="7">
    <source>
        <dbReference type="WormBase" id="SRAE_2000178600"/>
    </source>
</evidence>
<dbReference type="WormBase" id="SRAE_2000178600">
    <property type="protein sequence ID" value="SRP06385"/>
    <property type="gene ID" value="WBGene00261992"/>
</dbReference>
<evidence type="ECO:0000259" key="3">
    <source>
        <dbReference type="Pfam" id="PF24237"/>
    </source>
</evidence>
<dbReference type="CTD" id="36379486"/>
<evidence type="ECO:0000256" key="2">
    <source>
        <dbReference type="SAM" id="MobiDB-lite"/>
    </source>
</evidence>
<keyword evidence="5" id="KW-1185">Reference proteome</keyword>
<organism evidence="4">
    <name type="scientific">Strongyloides ratti</name>
    <name type="common">Parasitic roundworm</name>
    <dbReference type="NCBI Taxonomy" id="34506"/>
    <lineage>
        <taxon>Eukaryota</taxon>
        <taxon>Metazoa</taxon>
        <taxon>Ecdysozoa</taxon>
        <taxon>Nematoda</taxon>
        <taxon>Chromadorea</taxon>
        <taxon>Rhabditida</taxon>
        <taxon>Tylenchina</taxon>
        <taxon>Panagrolaimomorpha</taxon>
        <taxon>Strongyloidoidea</taxon>
        <taxon>Strongyloididae</taxon>
        <taxon>Strongyloides</taxon>
    </lineage>
</organism>
<sequence>MNEKEKPLSSNTKPLPSPSIFFMNPPKNSSLSIQPLNIQHINSNPSGTQQLQQQILPQYQIGQSTNFVNGAHFNGSKHYQSSQTGINSTIKSQKPIILHSFGQKVNNHSENVFQTNINNQINKQTDCFIPLNFNQPKNNLIENSSSSNIIDNKIFFNSVCQKINPKEEYRELKKKFKFLENECYQEELRNLQKKLLKLSRDKNFLLDRLMQYERCSDSSDDSDSSVKTIEDKSTKVKTVKKSKITSSSRKKSSLQVSNNYQNIKKPNNKNFLSSNSTKTTQLKAKVEIMNLSNETLLENTTLNSNQNISTFLQNNNRYSNIGEIENYNYNDQQSPLHSPSIRFSQRKYSSSAINNTTDHNIEHIIPYNETFPNNFHQFDFQEEDYVNSITGNEIQYIKNNNNI</sequence>
<dbReference type="PANTHER" id="PTHR21812:SF1">
    <property type="entry name" value="INO80 COMPLEX SUBUNIT E"/>
    <property type="match status" value="1"/>
</dbReference>
<evidence type="ECO:0000313" key="6">
    <source>
        <dbReference type="WBParaSite" id="SRAE_2000178600.1"/>
    </source>
</evidence>
<keyword evidence="1" id="KW-0175">Coiled coil</keyword>
<feature type="domain" description="INO80 complex subunit E N-terminal" evidence="3">
    <location>
        <begin position="166"/>
        <end position="209"/>
    </location>
</feature>
<dbReference type="Proteomes" id="UP000035682">
    <property type="component" value="Unplaced"/>
</dbReference>
<feature type="coiled-coil region" evidence="1">
    <location>
        <begin position="169"/>
        <end position="208"/>
    </location>
</feature>
<evidence type="ECO:0000256" key="1">
    <source>
        <dbReference type="SAM" id="Coils"/>
    </source>
</evidence>
<feature type="region of interest" description="Disordered" evidence="2">
    <location>
        <begin position="237"/>
        <end position="256"/>
    </location>
</feature>
<name>A0A090LBH5_STRRB</name>
<reference evidence="6" key="2">
    <citation type="submission" date="2020-12" db="UniProtKB">
        <authorList>
            <consortium name="WormBaseParasite"/>
        </authorList>
    </citation>
    <scope>IDENTIFICATION</scope>
</reference>
<gene>
    <name evidence="4 6 7" type="ORF">SRAE_2000178600</name>
</gene>
<dbReference type="GeneID" id="36379486"/>
<dbReference type="Pfam" id="PF24237">
    <property type="entry name" value="INO80E"/>
    <property type="match status" value="1"/>
</dbReference>
<feature type="compositionally biased region" description="Basic residues" evidence="2">
    <location>
        <begin position="237"/>
        <end position="252"/>
    </location>
</feature>
<reference evidence="4 5" key="1">
    <citation type="submission" date="2014-09" db="EMBL/GenBank/DDBJ databases">
        <authorList>
            <person name="Martin A.A."/>
        </authorList>
    </citation>
    <scope>NUCLEOTIDE SEQUENCE</scope>
    <source>
        <strain evidence="5">ED321</strain>
        <strain evidence="4">ED321 Heterogonic</strain>
    </source>
</reference>
<dbReference type="InterPro" id="IPR026678">
    <property type="entry name" value="INO80E"/>
</dbReference>
<dbReference type="InterPro" id="IPR056515">
    <property type="entry name" value="INO80E_N"/>
</dbReference>
<dbReference type="STRING" id="34506.A0A090LBH5"/>
<evidence type="ECO:0000313" key="4">
    <source>
        <dbReference type="EMBL" id="CEF67121.1"/>
    </source>
</evidence>
<protein>
    <submittedName>
        <fullName evidence="4 6">INO80 complex subunit E</fullName>
    </submittedName>
</protein>
<dbReference type="EMBL" id="LN609529">
    <property type="protein sequence ID" value="CEF67121.1"/>
    <property type="molecule type" value="Genomic_DNA"/>
</dbReference>
<proteinExistence type="predicted"/>
<evidence type="ECO:0000313" key="5">
    <source>
        <dbReference type="Proteomes" id="UP000035682"/>
    </source>
</evidence>
<dbReference type="AlphaFoldDB" id="A0A090LBH5"/>